<protein>
    <recommendedName>
        <fullName evidence="1">HD domain-containing protein</fullName>
    </recommendedName>
</protein>
<name>A0A7W0CAR2_9BACT</name>
<sequence>MNPLDLIGVYYRPGTLAYRVLTAHSTAVAKAALTVAQRVAHLAPDTGFIQEAAMLHDIGICRVNAPEIGCFGAYSYVCHGWLGAQILESHGLPAHARVCERHVGVGLSAEDIARQQLALPVRDMLPETLEEQIICFADLFFSKMPPPDGTRKDPAAVAASLEPWGPEKTGRFKHWQQIFGARV</sequence>
<reference evidence="2 3" key="1">
    <citation type="submission" date="2020-07" db="EMBL/GenBank/DDBJ databases">
        <title>Genomic Encyclopedia of Type Strains, Phase IV (KMG-IV): sequencing the most valuable type-strain genomes for metagenomic binning, comparative biology and taxonomic classification.</title>
        <authorList>
            <person name="Goeker M."/>
        </authorList>
    </citation>
    <scope>NUCLEOTIDE SEQUENCE [LARGE SCALE GENOMIC DNA]</scope>
    <source>
        <strain evidence="2 3">DSM 17721</strain>
    </source>
</reference>
<comment type="caution">
    <text evidence="2">The sequence shown here is derived from an EMBL/GenBank/DDBJ whole genome shotgun (WGS) entry which is preliminary data.</text>
</comment>
<evidence type="ECO:0000313" key="2">
    <source>
        <dbReference type="EMBL" id="MBA2882296.1"/>
    </source>
</evidence>
<dbReference type="InterPro" id="IPR051094">
    <property type="entry name" value="Diverse_Catalytic_Enzymes"/>
</dbReference>
<organism evidence="2 3">
    <name type="scientific">Desulfosalsimonas propionicica</name>
    <dbReference type="NCBI Taxonomy" id="332175"/>
    <lineage>
        <taxon>Bacteria</taxon>
        <taxon>Pseudomonadati</taxon>
        <taxon>Thermodesulfobacteriota</taxon>
        <taxon>Desulfobacteria</taxon>
        <taxon>Desulfobacterales</taxon>
        <taxon>Desulfosalsimonadaceae</taxon>
        <taxon>Desulfosalsimonas</taxon>
    </lineage>
</organism>
<dbReference type="PANTHER" id="PTHR35795">
    <property type="entry name" value="SLR1885 PROTEIN"/>
    <property type="match status" value="1"/>
</dbReference>
<dbReference type="CDD" id="cd00077">
    <property type="entry name" value="HDc"/>
    <property type="match status" value="1"/>
</dbReference>
<gene>
    <name evidence="2" type="ORF">HNR65_002638</name>
</gene>
<dbReference type="RefSeq" id="WP_181551934.1">
    <property type="nucleotide sequence ID" value="NZ_JACDUS010000008.1"/>
</dbReference>
<dbReference type="AlphaFoldDB" id="A0A7W0CAR2"/>
<dbReference type="InterPro" id="IPR006675">
    <property type="entry name" value="HDIG_dom"/>
</dbReference>
<accession>A0A7W0CAR2</accession>
<feature type="domain" description="HD" evidence="1">
    <location>
        <begin position="24"/>
        <end position="138"/>
    </location>
</feature>
<dbReference type="Pfam" id="PF01966">
    <property type="entry name" value="HD"/>
    <property type="match status" value="1"/>
</dbReference>
<dbReference type="NCBIfam" id="TIGR00277">
    <property type="entry name" value="HDIG"/>
    <property type="match status" value="1"/>
</dbReference>
<dbReference type="InterPro" id="IPR003607">
    <property type="entry name" value="HD/PDEase_dom"/>
</dbReference>
<dbReference type="PANTHER" id="PTHR35795:SF1">
    <property type="entry name" value="BIS(5'-NUCLEOSYL)-TETRAPHOSPHATASE, SYMMETRICAL"/>
    <property type="match status" value="1"/>
</dbReference>
<keyword evidence="3" id="KW-1185">Reference proteome</keyword>
<evidence type="ECO:0000313" key="3">
    <source>
        <dbReference type="Proteomes" id="UP000525298"/>
    </source>
</evidence>
<dbReference type="InterPro" id="IPR006674">
    <property type="entry name" value="HD_domain"/>
</dbReference>
<evidence type="ECO:0000259" key="1">
    <source>
        <dbReference type="Pfam" id="PF01966"/>
    </source>
</evidence>
<dbReference type="Gene3D" id="1.10.3210.10">
    <property type="entry name" value="Hypothetical protein af1432"/>
    <property type="match status" value="1"/>
</dbReference>
<dbReference type="EMBL" id="JACDUS010000008">
    <property type="protein sequence ID" value="MBA2882296.1"/>
    <property type="molecule type" value="Genomic_DNA"/>
</dbReference>
<dbReference type="SUPFAM" id="SSF109604">
    <property type="entry name" value="HD-domain/PDEase-like"/>
    <property type="match status" value="1"/>
</dbReference>
<proteinExistence type="predicted"/>
<dbReference type="Proteomes" id="UP000525298">
    <property type="component" value="Unassembled WGS sequence"/>
</dbReference>